<dbReference type="PANTHER" id="PTHR10030:SF37">
    <property type="entry name" value="ALPHA-L-FUCOSIDASE-RELATED"/>
    <property type="match status" value="1"/>
</dbReference>
<dbReference type="SMART" id="SM00812">
    <property type="entry name" value="Alpha_L_fucos"/>
    <property type="match status" value="1"/>
</dbReference>
<dbReference type="FunFam" id="3.20.20.80:FF:000052">
    <property type="entry name" value="Putative alpha-L-fucosidase 1"/>
    <property type="match status" value="1"/>
</dbReference>
<keyword evidence="10" id="KW-1185">Reference proteome</keyword>
<evidence type="ECO:0000313" key="9">
    <source>
        <dbReference type="EMBL" id="KAL2634307.1"/>
    </source>
</evidence>
<evidence type="ECO:0000259" key="7">
    <source>
        <dbReference type="Pfam" id="PF00754"/>
    </source>
</evidence>
<dbReference type="Gene3D" id="2.60.120.260">
    <property type="entry name" value="Galactose-binding domain-like"/>
    <property type="match status" value="1"/>
</dbReference>
<dbReference type="EC" id="3.2.1.51" evidence="2"/>
<accession>A0ABD1YU61</accession>
<keyword evidence="3 6" id="KW-0732">Signal</keyword>
<dbReference type="EMBL" id="JBHFFA010000003">
    <property type="protein sequence ID" value="KAL2634307.1"/>
    <property type="molecule type" value="Genomic_DNA"/>
</dbReference>
<feature type="signal peptide" evidence="6">
    <location>
        <begin position="1"/>
        <end position="24"/>
    </location>
</feature>
<dbReference type="AlphaFoldDB" id="A0ABD1YU61"/>
<dbReference type="GO" id="GO:0004560">
    <property type="term" value="F:alpha-L-fucosidase activity"/>
    <property type="evidence" value="ECO:0007669"/>
    <property type="project" value="UniProtKB-EC"/>
</dbReference>
<dbReference type="InterPro" id="IPR000421">
    <property type="entry name" value="FA58C"/>
</dbReference>
<keyword evidence="4" id="KW-0378">Hydrolase</keyword>
<protein>
    <recommendedName>
        <fullName evidence="2">alpha-L-fucosidase</fullName>
        <ecNumber evidence="2">3.2.1.51</ecNumber>
    </recommendedName>
</protein>
<dbReference type="InterPro" id="IPR008979">
    <property type="entry name" value="Galactose-bd-like_sf"/>
</dbReference>
<comment type="caution">
    <text evidence="9">The sequence shown here is derived from an EMBL/GenBank/DDBJ whole genome shotgun (WGS) entry which is preliminary data.</text>
</comment>
<feature type="domain" description="Glycoside hydrolase family 29 N-terminal" evidence="8">
    <location>
        <begin position="76"/>
        <end position="339"/>
    </location>
</feature>
<reference evidence="9 10" key="1">
    <citation type="submission" date="2024-09" db="EMBL/GenBank/DDBJ databases">
        <title>Chromosome-scale assembly of Riccia fluitans.</title>
        <authorList>
            <person name="Paukszto L."/>
            <person name="Sawicki J."/>
            <person name="Karawczyk K."/>
            <person name="Piernik-Szablinska J."/>
            <person name="Szczecinska M."/>
            <person name="Mazdziarz M."/>
        </authorList>
    </citation>
    <scope>NUCLEOTIDE SEQUENCE [LARGE SCALE GENOMIC DNA]</scope>
    <source>
        <strain evidence="9">Rf_01</strain>
        <tissue evidence="9">Aerial parts of the thallus</tissue>
    </source>
</reference>
<evidence type="ECO:0000256" key="4">
    <source>
        <dbReference type="ARBA" id="ARBA00022801"/>
    </source>
</evidence>
<comment type="similarity">
    <text evidence="1">Belongs to the glycosyl hydrolase 29 family.</text>
</comment>
<dbReference type="Pfam" id="PF01120">
    <property type="entry name" value="Alpha_L_fucos"/>
    <property type="match status" value="1"/>
</dbReference>
<evidence type="ECO:0000256" key="2">
    <source>
        <dbReference type="ARBA" id="ARBA00012662"/>
    </source>
</evidence>
<sequence>MTRGWIIVFYAFLHCWICRVKVGAHYVPVPTPPLPLSPMPSASQLKFQARRMSLFIHFGMNTFTDQEWGDGTTDPDEFNPVGLDTRQWMRVAKETGFQLVILTVKHHDGFCLWQTEYTDYSVGSSSRWRNGTGDVFMDFVTAARDAQLDVGFYLSPWDRHEKSYGDSVDYNQFYMAQLRELLTRYGPISEVWLDGAKGPNAKNMTYMFKEWEALIHQLQPGANIFSNSGPDIRWVGNENGEAGSTCWSMINRTKVQTQDFTNFTYLTTGDALGTHWIPPECDVSIRPGWFWHSTERPWPVEKLLDIFYKSAGRNCVLLLNVPPNSTGLISEADFRVLLDFRNALNYIFDVNLAASAAVSASSTRGEGFTVSDDQNGNPFSPSQVVNGNPATYWAAEDGITEAILRLDFQSDVQFNVLEIQEAIGLGQRISKYSVFRWDARIGKECNDGEWVAIHKGTTVGYRKLDRVNVVRTRRVRIVIEDARGPPIITSVGLYLDTQHSYSLWTLTNQTSRMAPEA</sequence>
<feature type="chain" id="PRO_5044873792" description="alpha-L-fucosidase" evidence="6">
    <location>
        <begin position="25"/>
        <end position="517"/>
    </location>
</feature>
<dbReference type="SUPFAM" id="SSF49785">
    <property type="entry name" value="Galactose-binding domain-like"/>
    <property type="match status" value="1"/>
</dbReference>
<name>A0ABD1YU61_9MARC</name>
<dbReference type="InterPro" id="IPR000933">
    <property type="entry name" value="Glyco_hydro_29"/>
</dbReference>
<organism evidence="9 10">
    <name type="scientific">Riccia fluitans</name>
    <dbReference type="NCBI Taxonomy" id="41844"/>
    <lineage>
        <taxon>Eukaryota</taxon>
        <taxon>Viridiplantae</taxon>
        <taxon>Streptophyta</taxon>
        <taxon>Embryophyta</taxon>
        <taxon>Marchantiophyta</taxon>
        <taxon>Marchantiopsida</taxon>
        <taxon>Marchantiidae</taxon>
        <taxon>Marchantiales</taxon>
        <taxon>Ricciaceae</taxon>
        <taxon>Riccia</taxon>
    </lineage>
</organism>
<evidence type="ECO:0000256" key="3">
    <source>
        <dbReference type="ARBA" id="ARBA00022729"/>
    </source>
</evidence>
<evidence type="ECO:0000256" key="6">
    <source>
        <dbReference type="SAM" id="SignalP"/>
    </source>
</evidence>
<feature type="domain" description="F5/8 type C" evidence="7">
    <location>
        <begin position="370"/>
        <end position="481"/>
    </location>
</feature>
<dbReference type="InterPro" id="IPR017853">
    <property type="entry name" value="GH"/>
</dbReference>
<gene>
    <name evidence="9" type="ORF">R1flu_005786</name>
</gene>
<keyword evidence="5" id="KW-0326">Glycosidase</keyword>
<dbReference type="PANTHER" id="PTHR10030">
    <property type="entry name" value="ALPHA-L-FUCOSIDASE"/>
    <property type="match status" value="1"/>
</dbReference>
<evidence type="ECO:0000313" key="10">
    <source>
        <dbReference type="Proteomes" id="UP001605036"/>
    </source>
</evidence>
<dbReference type="Pfam" id="PF00754">
    <property type="entry name" value="F5_F8_type_C"/>
    <property type="match status" value="1"/>
</dbReference>
<dbReference type="InterPro" id="IPR057739">
    <property type="entry name" value="Glyco_hydro_29_N"/>
</dbReference>
<proteinExistence type="inferred from homology"/>
<evidence type="ECO:0000256" key="5">
    <source>
        <dbReference type="ARBA" id="ARBA00023295"/>
    </source>
</evidence>
<dbReference type="Proteomes" id="UP001605036">
    <property type="component" value="Unassembled WGS sequence"/>
</dbReference>
<dbReference type="SUPFAM" id="SSF51445">
    <property type="entry name" value="(Trans)glycosidases"/>
    <property type="match status" value="1"/>
</dbReference>
<evidence type="ECO:0000259" key="8">
    <source>
        <dbReference type="Pfam" id="PF01120"/>
    </source>
</evidence>
<dbReference type="Gene3D" id="3.20.20.80">
    <property type="entry name" value="Glycosidases"/>
    <property type="match status" value="1"/>
</dbReference>
<evidence type="ECO:0000256" key="1">
    <source>
        <dbReference type="ARBA" id="ARBA00007951"/>
    </source>
</evidence>